<proteinExistence type="predicted"/>
<organism evidence="2 3">
    <name type="scientific">Janibacter cremeus</name>
    <dbReference type="NCBI Taxonomy" id="1285192"/>
    <lineage>
        <taxon>Bacteria</taxon>
        <taxon>Bacillati</taxon>
        <taxon>Actinomycetota</taxon>
        <taxon>Actinomycetes</taxon>
        <taxon>Micrococcales</taxon>
        <taxon>Intrasporangiaceae</taxon>
        <taxon>Janibacter</taxon>
    </lineage>
</organism>
<reference evidence="2 3" key="1">
    <citation type="submission" date="2020-07" db="EMBL/GenBank/DDBJ databases">
        <title>Sequencing the genomes of 1000 actinobacteria strains.</title>
        <authorList>
            <person name="Klenk H.-P."/>
        </authorList>
    </citation>
    <scope>NUCLEOTIDE SEQUENCE [LARGE SCALE GENOMIC DNA]</scope>
    <source>
        <strain evidence="2 3">DSM 26154</strain>
    </source>
</reference>
<comment type="caution">
    <text evidence="2">The sequence shown here is derived from an EMBL/GenBank/DDBJ whole genome shotgun (WGS) entry which is preliminary data.</text>
</comment>
<accession>A0A852VMW6</accession>
<feature type="region of interest" description="Disordered" evidence="1">
    <location>
        <begin position="269"/>
        <end position="295"/>
    </location>
</feature>
<dbReference type="AlphaFoldDB" id="A0A852VMW6"/>
<gene>
    <name evidence="2" type="ORF">BJY20_000858</name>
</gene>
<keyword evidence="3" id="KW-1185">Reference proteome</keyword>
<sequence>MNPPGPTPYLRPLRRPDGSVQLGLGARAVRLLGLTDAELRWLTGLDPTRALTEALSTAALEGIDPARATGILDRLVTGDVLHPTTTEPPQVAVVGSGALPALLVDSLRQSDRVLTSRVRPGGEDAGPTDLAVVVSAAPPAPESVRPWLAARVPVLPVWCLPEQASIGPLLLPEHGPCLHCLDLTRAEVDPGWPWLSAQLTRAGITGPESVDALPAVRLLAAGLTTTLVLDHVDGRLTSREWSFEVATPGPTLERHLWPTHPGCSQCARPPLQAVPTPTDEGGSSPGTGGTDTMVG</sequence>
<evidence type="ECO:0000256" key="1">
    <source>
        <dbReference type="SAM" id="MobiDB-lite"/>
    </source>
</evidence>
<dbReference type="Gene3D" id="3.40.50.720">
    <property type="entry name" value="NAD(P)-binding Rossmann-like Domain"/>
    <property type="match status" value="1"/>
</dbReference>
<protein>
    <submittedName>
        <fullName evidence="2">Bacteriocin biosynthesis cyclodehydratase domain-containing protein</fullName>
    </submittedName>
</protein>
<dbReference type="Proteomes" id="UP000554054">
    <property type="component" value="Unassembled WGS sequence"/>
</dbReference>
<evidence type="ECO:0000313" key="3">
    <source>
        <dbReference type="Proteomes" id="UP000554054"/>
    </source>
</evidence>
<dbReference type="RefSeq" id="WP_185990400.1">
    <property type="nucleotide sequence ID" value="NZ_JACCAE010000001.1"/>
</dbReference>
<dbReference type="EMBL" id="JACCAE010000001">
    <property type="protein sequence ID" value="NYF97466.1"/>
    <property type="molecule type" value="Genomic_DNA"/>
</dbReference>
<name>A0A852VMW6_9MICO</name>
<evidence type="ECO:0000313" key="2">
    <source>
        <dbReference type="EMBL" id="NYF97466.1"/>
    </source>
</evidence>